<dbReference type="CDD" id="cd16416">
    <property type="entry name" value="HAD_BsYqeG-like"/>
    <property type="match status" value="1"/>
</dbReference>
<dbReference type="InterPro" id="IPR006549">
    <property type="entry name" value="HAD-SF_hydro_IIIA"/>
</dbReference>
<dbReference type="eggNOG" id="COG2179">
    <property type="taxonomic scope" value="Bacteria"/>
</dbReference>
<dbReference type="AlphaFoldDB" id="F0T0U2"/>
<reference evidence="2" key="2">
    <citation type="submission" date="2011-02" db="EMBL/GenBank/DDBJ databases">
        <title>The complete genome of Syntrophobotulus glycolicus DSM 8271.</title>
        <authorList>
            <person name="Lucas S."/>
            <person name="Copeland A."/>
            <person name="Lapidus A."/>
            <person name="Bruce D."/>
            <person name="Goodwin L."/>
            <person name="Pitluck S."/>
            <person name="Kyrpides N."/>
            <person name="Mavromatis K."/>
            <person name="Pagani I."/>
            <person name="Ivanova N."/>
            <person name="Mikhailova N."/>
            <person name="Chertkov O."/>
            <person name="Held B."/>
            <person name="Detter J.C."/>
            <person name="Tapia R."/>
            <person name="Han C."/>
            <person name="Land M."/>
            <person name="Hauser L."/>
            <person name="Markowitz V."/>
            <person name="Cheng J.-F."/>
            <person name="Hugenholtz P."/>
            <person name="Woyke T."/>
            <person name="Wu D."/>
            <person name="Spring S."/>
            <person name="Schroeder M."/>
            <person name="Brambilla E."/>
            <person name="Klenk H.-P."/>
            <person name="Eisen J.A."/>
        </authorList>
    </citation>
    <scope>NUCLEOTIDE SEQUENCE [LARGE SCALE GENOMIC DNA]</scope>
    <source>
        <strain evidence="2">DSM 8271 / FlGlyR</strain>
    </source>
</reference>
<dbReference type="Gene3D" id="3.40.50.1000">
    <property type="entry name" value="HAD superfamily/HAD-like"/>
    <property type="match status" value="1"/>
</dbReference>
<dbReference type="Pfam" id="PF00702">
    <property type="entry name" value="Hydrolase"/>
    <property type="match status" value="1"/>
</dbReference>
<dbReference type="NCBIfam" id="TIGR01668">
    <property type="entry name" value="YqeG_hyp_ppase"/>
    <property type="match status" value="1"/>
</dbReference>
<reference evidence="1 2" key="1">
    <citation type="journal article" date="2011" name="Stand. Genomic Sci.">
        <title>Complete genome sequence of Syntrophobotulus glycolicus type strain (FlGlyR).</title>
        <authorList>
            <person name="Han C."/>
            <person name="Mwirichia R."/>
            <person name="Chertkov O."/>
            <person name="Held B."/>
            <person name="Lapidus A."/>
            <person name="Nolan M."/>
            <person name="Lucas S."/>
            <person name="Hammon N."/>
            <person name="Deshpande S."/>
            <person name="Cheng J.F."/>
            <person name="Tapia R."/>
            <person name="Goodwin L."/>
            <person name="Pitluck S."/>
            <person name="Huntemann M."/>
            <person name="Liolios K."/>
            <person name="Ivanova N."/>
            <person name="Pagani I."/>
            <person name="Mavromatis K."/>
            <person name="Ovchinikova G."/>
            <person name="Pati A."/>
            <person name="Chen A."/>
            <person name="Palaniappan K."/>
            <person name="Land M."/>
            <person name="Hauser L."/>
            <person name="Brambilla E.M."/>
            <person name="Rohde M."/>
            <person name="Spring S."/>
            <person name="Sikorski J."/>
            <person name="Goker M."/>
            <person name="Woyke T."/>
            <person name="Bristow J."/>
            <person name="Eisen J.A."/>
            <person name="Markowitz V."/>
            <person name="Hugenholtz P."/>
            <person name="Kyrpides N.C."/>
            <person name="Klenk H.P."/>
            <person name="Detter J.C."/>
        </authorList>
    </citation>
    <scope>NUCLEOTIDE SEQUENCE [LARGE SCALE GENOMIC DNA]</scope>
    <source>
        <strain evidence="2">DSM 8271 / FlGlyR</strain>
    </source>
</reference>
<accession>F0T0U2</accession>
<evidence type="ECO:0000313" key="2">
    <source>
        <dbReference type="Proteomes" id="UP000007488"/>
    </source>
</evidence>
<dbReference type="InterPro" id="IPR010021">
    <property type="entry name" value="PGPP1/Gep4"/>
</dbReference>
<dbReference type="PANTHER" id="PTHR19288:SF25">
    <property type="entry name" value="PHOSPHATIDYLGLYCEROPHOSPHATASE GEP4, MITOCHONDRIAL"/>
    <property type="match status" value="1"/>
</dbReference>
<dbReference type="HOGENOM" id="CLU_056221_4_0_9"/>
<dbReference type="GO" id="GO:0008962">
    <property type="term" value="F:phosphatidylglycerophosphatase activity"/>
    <property type="evidence" value="ECO:0007669"/>
    <property type="project" value="InterPro"/>
</dbReference>
<name>F0T0U2_SYNGF</name>
<dbReference type="PANTHER" id="PTHR19288">
    <property type="entry name" value="4-NITROPHENYLPHOSPHATASE-RELATED"/>
    <property type="match status" value="1"/>
</dbReference>
<dbReference type="NCBIfam" id="TIGR01662">
    <property type="entry name" value="HAD-SF-IIIA"/>
    <property type="match status" value="1"/>
</dbReference>
<dbReference type="GO" id="GO:0005737">
    <property type="term" value="C:cytoplasm"/>
    <property type="evidence" value="ECO:0007669"/>
    <property type="project" value="TreeGrafter"/>
</dbReference>
<sequence>MIGLLKPTLQFEAIYKVPVSTLLDMGIGGLLLDLDNTIARWNDSTLTDDVVKWFEHAGRQGMKSCIISNNSSPERVARIAERLGIHYVFKAAKPRKKAFLMGIEVLGLEPDRIVVIGDQLFTDVLGANRVGLKSILVNPLFHREFAGTKVLRLMERMVGRRTVFSEPSVRVEKK</sequence>
<gene>
    <name evidence="1" type="ordered locus">Sgly_1935</name>
</gene>
<dbReference type="KEGG" id="sgy:Sgly_1935"/>
<dbReference type="RefSeq" id="WP_013625099.1">
    <property type="nucleotide sequence ID" value="NC_015172.1"/>
</dbReference>
<dbReference type="OrthoDB" id="9787572at2"/>
<dbReference type="Proteomes" id="UP000007488">
    <property type="component" value="Chromosome"/>
</dbReference>
<protein>
    <submittedName>
        <fullName evidence="1">HAD superfamily (Subfamily IIIA) phosphatase, TIGR01668</fullName>
    </submittedName>
</protein>
<organism evidence="1 2">
    <name type="scientific">Syntrophobotulus glycolicus (strain DSM 8271 / FlGlyR)</name>
    <dbReference type="NCBI Taxonomy" id="645991"/>
    <lineage>
        <taxon>Bacteria</taxon>
        <taxon>Bacillati</taxon>
        <taxon>Bacillota</taxon>
        <taxon>Clostridia</taxon>
        <taxon>Eubacteriales</taxon>
        <taxon>Desulfitobacteriaceae</taxon>
        <taxon>Syntrophobotulus</taxon>
    </lineage>
</organism>
<dbReference type="SUPFAM" id="SSF56784">
    <property type="entry name" value="HAD-like"/>
    <property type="match status" value="1"/>
</dbReference>
<dbReference type="InterPro" id="IPR036412">
    <property type="entry name" value="HAD-like_sf"/>
</dbReference>
<evidence type="ECO:0000313" key="1">
    <source>
        <dbReference type="EMBL" id="ADY56231.1"/>
    </source>
</evidence>
<keyword evidence="2" id="KW-1185">Reference proteome</keyword>
<proteinExistence type="predicted"/>
<dbReference type="EMBL" id="CP002547">
    <property type="protein sequence ID" value="ADY56231.1"/>
    <property type="molecule type" value="Genomic_DNA"/>
</dbReference>
<dbReference type="InterPro" id="IPR023214">
    <property type="entry name" value="HAD_sf"/>
</dbReference>
<dbReference type="STRING" id="645991.Sgly_1935"/>